<accession>A0A2I6UF92</accession>
<evidence type="ECO:0008006" key="3">
    <source>
        <dbReference type="Google" id="ProtNLM"/>
    </source>
</evidence>
<name>A0A2I6UF92_9CAUD</name>
<proteinExistence type="predicted"/>
<dbReference type="Proteomes" id="UP000240294">
    <property type="component" value="Genome"/>
</dbReference>
<keyword evidence="2" id="KW-1185">Reference proteome</keyword>
<reference evidence="2" key="1">
    <citation type="submission" date="2018-01" db="EMBL/GenBank/DDBJ databases">
        <title>Direct submission.</title>
        <authorList>
            <person name="Ciacci N."/>
        </authorList>
    </citation>
    <scope>NUCLEOTIDE SEQUENCE [LARGE SCALE GENOMIC DNA]</scope>
</reference>
<sequence>MCQGMAPFNLNLTILGYKMKTYKEFITEAKAPKVFQIAAQGNLDKDYVDAIVSSITKQGVEVDFVDFTKGNTFNIVVSKGSLAKIKKAWGVMGAFELDDAELQAKGRMNTIKGRGSL</sequence>
<evidence type="ECO:0000313" key="2">
    <source>
        <dbReference type="Proteomes" id="UP000240294"/>
    </source>
</evidence>
<gene>
    <name evidence="1" type="ORF">vBKpnF48_23</name>
</gene>
<evidence type="ECO:0000313" key="1">
    <source>
        <dbReference type="EMBL" id="AUO78648.1"/>
    </source>
</evidence>
<protein>
    <recommendedName>
        <fullName evidence="3">Internal head protein</fullName>
    </recommendedName>
</protein>
<organism evidence="1 2">
    <name type="scientific">Klebsiella phage vB_Kpn_F48</name>
    <dbReference type="NCBI Taxonomy" id="2070028"/>
    <lineage>
        <taxon>Viruses</taxon>
        <taxon>Duplodnaviria</taxon>
        <taxon>Heunggongvirae</taxon>
        <taxon>Uroviricota</taxon>
        <taxon>Caudoviricetes</taxon>
        <taxon>Marfavirus</taxon>
        <taxon>Marfavirus F48</taxon>
    </lineage>
</organism>
<dbReference type="EMBL" id="MG746602">
    <property type="protein sequence ID" value="AUO78648.1"/>
    <property type="molecule type" value="Genomic_DNA"/>
</dbReference>